<feature type="domain" description="TssC1 N-terminal" evidence="2">
    <location>
        <begin position="137"/>
        <end position="446"/>
    </location>
</feature>
<organism evidence="4 5">
    <name type="scientific">Marinibactrum halimedae</name>
    <dbReference type="NCBI Taxonomy" id="1444977"/>
    <lineage>
        <taxon>Bacteria</taxon>
        <taxon>Pseudomonadati</taxon>
        <taxon>Pseudomonadota</taxon>
        <taxon>Gammaproteobacteria</taxon>
        <taxon>Cellvibrionales</taxon>
        <taxon>Cellvibrionaceae</taxon>
        <taxon>Marinibactrum</taxon>
    </lineage>
</organism>
<feature type="region of interest" description="Disordered" evidence="1">
    <location>
        <begin position="1"/>
        <end position="49"/>
    </location>
</feature>
<accession>A0AA37WLX0</accession>
<evidence type="ECO:0000259" key="3">
    <source>
        <dbReference type="Pfam" id="PF18945"/>
    </source>
</evidence>
<reference evidence="4 5" key="1">
    <citation type="journal article" date="2014" name="Int. J. Syst. Evol. Microbiol.">
        <title>Complete genome sequence of Corynebacterium casei LMG S-19264T (=DSM 44701T), isolated from a smear-ripened cheese.</title>
        <authorList>
            <consortium name="US DOE Joint Genome Institute (JGI-PGF)"/>
            <person name="Walter F."/>
            <person name="Albersmeier A."/>
            <person name="Kalinowski J."/>
            <person name="Ruckert C."/>
        </authorList>
    </citation>
    <scope>NUCLEOTIDE SEQUENCE [LARGE SCALE GENOMIC DNA]</scope>
    <source>
        <strain evidence="4 5">NBRC 110095</strain>
    </source>
</reference>
<evidence type="ECO:0000259" key="2">
    <source>
        <dbReference type="Pfam" id="PF05943"/>
    </source>
</evidence>
<feature type="domain" description="TssC1 C-terminal" evidence="3">
    <location>
        <begin position="456"/>
        <end position="566"/>
    </location>
</feature>
<dbReference type="InterPro" id="IPR010269">
    <property type="entry name" value="T6SS_TssC-like"/>
</dbReference>
<dbReference type="Proteomes" id="UP001156870">
    <property type="component" value="Unassembled WGS sequence"/>
</dbReference>
<name>A0AA37WLX0_9GAMM</name>
<proteinExistence type="predicted"/>
<dbReference type="Pfam" id="PF05943">
    <property type="entry name" value="VipB"/>
    <property type="match status" value="1"/>
</dbReference>
<dbReference type="RefSeq" id="WP_232592958.1">
    <property type="nucleotide sequence ID" value="NZ_BSPD01000039.1"/>
</dbReference>
<dbReference type="PANTHER" id="PTHR35565">
    <property type="entry name" value="CYTOPLASMIC PROTEIN-RELATED"/>
    <property type="match status" value="1"/>
</dbReference>
<comment type="caution">
    <text evidence="4">The sequence shown here is derived from an EMBL/GenBank/DDBJ whole genome shotgun (WGS) entry which is preliminary data.</text>
</comment>
<dbReference type="PANTHER" id="PTHR35565:SF3">
    <property type="entry name" value="TYPE VI SECRETION SYSTEM SHEATH PROTEIN TSSC1"/>
    <property type="match status" value="1"/>
</dbReference>
<evidence type="ECO:0000313" key="5">
    <source>
        <dbReference type="Proteomes" id="UP001156870"/>
    </source>
</evidence>
<dbReference type="AlphaFoldDB" id="A0AA37WLX0"/>
<keyword evidence="5" id="KW-1185">Reference proteome</keyword>
<dbReference type="InterPro" id="IPR044032">
    <property type="entry name" value="TssC1_C"/>
</dbReference>
<dbReference type="EMBL" id="BSPD01000039">
    <property type="protein sequence ID" value="GLS26058.1"/>
    <property type="molecule type" value="Genomic_DNA"/>
</dbReference>
<sequence>MSDTTNHPPHPKKPSATTPTDDTSATPSPLSEDALVPSVDDLPGDDLSLDAPSLDNLSLDDLVEDFDNHQGLAPMSVSIGRLGGTEQEDLEEDTELSPEELKRLQQLKEISDQLKIIAGISSALGTRDKPIANFAILIAELDGLIGDQLDAILHHTKFQALESAWRGVYKLIEAAPINANIKIKCLDASWREVTRDIERAADFDQSALFDLFYNREFGIAGGEPMGVVLGDYHICHRPLPDYPYDDVSTLKGIAQVAAAAFCPFICSVRPEFFGLNNFEEISNNINFQEAFRQKEYTRWHSLRELEDSRFIGLCLPQVLLREPYRQDNNRSGHLVYDEIVSGRDNQKLLWGNAAFALGSVLIREFAETGWFAHIRGVPRDHHGGGLVTQFPALHQTVDHSPLVPKIITPVLISDMLERELSEIGLICLCQCYDTAMVAFRSVPSIQLPKRFAHKGATANARLSAMLQQILCASRFAQYIKVMTRDKVGSYTSAADCRRMLQSWLNEYATGRDDLGWEMLARYPLREARVEVSEDRRSPGSYQSVIYLKPHYIVDHLVSELKLTTTLAQAAVGTGG</sequence>
<dbReference type="Pfam" id="PF18945">
    <property type="entry name" value="VipB_2"/>
    <property type="match status" value="1"/>
</dbReference>
<dbReference type="NCBIfam" id="TIGR03355">
    <property type="entry name" value="VI_chp_2"/>
    <property type="match status" value="1"/>
</dbReference>
<evidence type="ECO:0000313" key="4">
    <source>
        <dbReference type="EMBL" id="GLS26058.1"/>
    </source>
</evidence>
<gene>
    <name evidence="4" type="ORF">GCM10007877_17730</name>
</gene>
<feature type="compositionally biased region" description="Low complexity" evidence="1">
    <location>
        <begin position="14"/>
        <end position="29"/>
    </location>
</feature>
<protein>
    <submittedName>
        <fullName evidence="4">Type VI secretion protein</fullName>
    </submittedName>
</protein>
<dbReference type="InterPro" id="IPR044031">
    <property type="entry name" value="TssC1_N"/>
</dbReference>
<evidence type="ECO:0000256" key="1">
    <source>
        <dbReference type="SAM" id="MobiDB-lite"/>
    </source>
</evidence>